<dbReference type="EMBL" id="JAANAS010000045">
    <property type="protein sequence ID" value="NGZ89881.1"/>
    <property type="molecule type" value="Genomic_DNA"/>
</dbReference>
<dbReference type="InterPro" id="IPR003709">
    <property type="entry name" value="VanY-like_core_dom"/>
</dbReference>
<dbReference type="Proteomes" id="UP000643701">
    <property type="component" value="Unassembled WGS sequence"/>
</dbReference>
<proteinExistence type="predicted"/>
<dbReference type="GO" id="GO:0006508">
    <property type="term" value="P:proteolysis"/>
    <property type="evidence" value="ECO:0007669"/>
    <property type="project" value="InterPro"/>
</dbReference>
<dbReference type="InterPro" id="IPR009045">
    <property type="entry name" value="Zn_M74/Hedgehog-like"/>
</dbReference>
<dbReference type="GO" id="GO:0008233">
    <property type="term" value="F:peptidase activity"/>
    <property type="evidence" value="ECO:0007669"/>
    <property type="project" value="InterPro"/>
</dbReference>
<evidence type="ECO:0000313" key="3">
    <source>
        <dbReference type="Proteomes" id="UP000643701"/>
    </source>
</evidence>
<dbReference type="PANTHER" id="PTHR34385">
    <property type="entry name" value="D-ALANYL-D-ALANINE CARBOXYPEPTIDASE"/>
    <property type="match status" value="1"/>
</dbReference>
<reference evidence="2" key="1">
    <citation type="submission" date="2020-03" db="EMBL/GenBank/DDBJ databases">
        <title>Psychroflexus Maritimus sp. nov., isolate from marine sediment.</title>
        <authorList>
            <person name="Zhong Y.-L."/>
        </authorList>
    </citation>
    <scope>NUCLEOTIDE SEQUENCE</scope>
    <source>
        <strain evidence="2">C1</strain>
    </source>
</reference>
<keyword evidence="3" id="KW-1185">Reference proteome</keyword>
<protein>
    <submittedName>
        <fullName evidence="2">M15 family metallopeptidase</fullName>
    </submittedName>
</protein>
<evidence type="ECO:0000313" key="2">
    <source>
        <dbReference type="EMBL" id="NGZ89881.1"/>
    </source>
</evidence>
<name>A0A967AG40_9FLAO</name>
<dbReference type="PANTHER" id="PTHR34385:SF1">
    <property type="entry name" value="PEPTIDOGLYCAN L-ALANYL-D-GLUTAMATE ENDOPEPTIDASE CWLK"/>
    <property type="match status" value="1"/>
</dbReference>
<dbReference type="AlphaFoldDB" id="A0A967AG40"/>
<sequence>MKRRKFNQLMLSSGIASSFFPSEVWLNNKEKFEYLLGKSNSHLVNFGNFQLEKQSLQAFLKMKEAALKDQIHIEIVSAFRSFKRQKEIFENKYKQFQTHSNSTLEIINQITTYSSIPGTSRHHWGTDIDIIQAEVDAPKNDWLEEENYLKHGAFAQLYNWMQVNAHKFGFFEAYPNNHKQRKGYLFEPWHYSYQPKAKIYLQTYLENNLIQKIKKENLVGLNELEPGFFKNYQDQFILGINQQLIP</sequence>
<dbReference type="Pfam" id="PF02557">
    <property type="entry name" value="VanY"/>
    <property type="match status" value="1"/>
</dbReference>
<evidence type="ECO:0000259" key="1">
    <source>
        <dbReference type="Pfam" id="PF02557"/>
    </source>
</evidence>
<dbReference type="SUPFAM" id="SSF55166">
    <property type="entry name" value="Hedgehog/DD-peptidase"/>
    <property type="match status" value="1"/>
</dbReference>
<comment type="caution">
    <text evidence="2">The sequence shown here is derived from an EMBL/GenBank/DDBJ whole genome shotgun (WGS) entry which is preliminary data.</text>
</comment>
<dbReference type="Gene3D" id="3.30.1380.10">
    <property type="match status" value="1"/>
</dbReference>
<dbReference type="InterPro" id="IPR052179">
    <property type="entry name" value="DD-CPase-like"/>
</dbReference>
<dbReference type="CDD" id="cd14847">
    <property type="entry name" value="DD-carboxypeptidase_like"/>
    <property type="match status" value="1"/>
</dbReference>
<organism evidence="2 3">
    <name type="scientific">Psychroflexus maritimus</name>
    <dbReference type="NCBI Taxonomy" id="2714865"/>
    <lineage>
        <taxon>Bacteria</taxon>
        <taxon>Pseudomonadati</taxon>
        <taxon>Bacteroidota</taxon>
        <taxon>Flavobacteriia</taxon>
        <taxon>Flavobacteriales</taxon>
        <taxon>Flavobacteriaceae</taxon>
        <taxon>Psychroflexus</taxon>
    </lineage>
</organism>
<gene>
    <name evidence="2" type="ORF">G7034_06400</name>
</gene>
<feature type="domain" description="D-alanyl-D-alanine carboxypeptidase-like core" evidence="1">
    <location>
        <begin position="50"/>
        <end position="195"/>
    </location>
</feature>
<dbReference type="RefSeq" id="WP_166400140.1">
    <property type="nucleotide sequence ID" value="NZ_JAANAS010000045.1"/>
</dbReference>
<accession>A0A967AG40</accession>